<evidence type="ECO:0000313" key="5">
    <source>
        <dbReference type="Proteomes" id="UP000016646"/>
    </source>
</evidence>
<accession>U1GUC5</accession>
<dbReference type="PATRIC" id="fig|1125725.3.peg.392"/>
<dbReference type="Proteomes" id="UP000016412">
    <property type="component" value="Unassembled WGS sequence"/>
</dbReference>
<dbReference type="Proteomes" id="UP000016646">
    <property type="component" value="Unassembled WGS sequence"/>
</dbReference>
<evidence type="ECO:0000256" key="1">
    <source>
        <dbReference type="SAM" id="Phobius"/>
    </source>
</evidence>
<keyword evidence="1" id="KW-1133">Transmembrane helix</keyword>
<gene>
    <name evidence="3" type="ORF">HMPREF0860_0080</name>
    <name evidence="2" type="ORF">HMPREF1325_2328</name>
</gene>
<protein>
    <recommendedName>
        <fullName evidence="6">DUF192 domain-containing protein</fullName>
    </recommendedName>
</protein>
<dbReference type="PANTHER" id="PTHR37953:SF1">
    <property type="entry name" value="UPF0127 PROTEIN MJ1496"/>
    <property type="match status" value="1"/>
</dbReference>
<proteinExistence type="predicted"/>
<dbReference type="Gene3D" id="2.60.120.1140">
    <property type="entry name" value="Protein of unknown function DUF192"/>
    <property type="match status" value="1"/>
</dbReference>
<dbReference type="AlphaFoldDB" id="U1GUC5"/>
<reference evidence="4 5" key="1">
    <citation type="submission" date="2013-08" db="EMBL/GenBank/DDBJ databases">
        <authorList>
            <person name="Durkin A.S."/>
            <person name="Haft D.R."/>
            <person name="McCorrison J."/>
            <person name="Torralba M."/>
            <person name="Gillis M."/>
            <person name="Haft D.H."/>
            <person name="Methe B."/>
            <person name="Sutton G."/>
            <person name="Nelson K.E."/>
        </authorList>
    </citation>
    <scope>NUCLEOTIDE SEQUENCE [LARGE SCALE GENOMIC DNA]</scope>
    <source>
        <strain evidence="3 5">ATCC 35536</strain>
        <strain evidence="2 4">VPI DR56BR1116</strain>
    </source>
</reference>
<evidence type="ECO:0000313" key="2">
    <source>
        <dbReference type="EMBL" id="ERF61555.1"/>
    </source>
</evidence>
<dbReference type="Pfam" id="PF02643">
    <property type="entry name" value="DUF192"/>
    <property type="match status" value="1"/>
</dbReference>
<keyword evidence="1" id="KW-0472">Membrane</keyword>
<evidence type="ECO:0000313" key="4">
    <source>
        <dbReference type="Proteomes" id="UP000016412"/>
    </source>
</evidence>
<keyword evidence="1" id="KW-0812">Transmembrane</keyword>
<dbReference type="EMBL" id="AUZJ01000009">
    <property type="protein sequence ID" value="ERF61555.1"/>
    <property type="molecule type" value="Genomic_DNA"/>
</dbReference>
<evidence type="ECO:0000313" key="3">
    <source>
        <dbReference type="EMBL" id="ERK02696.1"/>
    </source>
</evidence>
<dbReference type="EMBL" id="AVQI01000050">
    <property type="protein sequence ID" value="ERK02696.1"/>
    <property type="molecule type" value="Genomic_DNA"/>
</dbReference>
<dbReference type="InterPro" id="IPR003795">
    <property type="entry name" value="DUF192"/>
</dbReference>
<dbReference type="PANTHER" id="PTHR37953">
    <property type="entry name" value="UPF0127 PROTEIN MJ1496"/>
    <property type="match status" value="1"/>
</dbReference>
<feature type="transmembrane region" description="Helical" evidence="1">
    <location>
        <begin position="33"/>
        <end position="52"/>
    </location>
</feature>
<name>U1GUC5_TRESO</name>
<dbReference type="InterPro" id="IPR038695">
    <property type="entry name" value="Saro_0823-like_sf"/>
</dbReference>
<comment type="caution">
    <text evidence="2">The sequence shown here is derived from an EMBL/GenBank/DDBJ whole genome shotgun (WGS) entry which is preliminary data.</text>
</comment>
<keyword evidence="5" id="KW-1185">Reference proteome</keyword>
<sequence length="185" mass="20930">MTNDMQSPLHGTKEREELSMKKLIICKIIEKTAVLKSGALTLIFVLTTLFFISCTKKLPAQTLTLKRADGSTVSVRAEMARTPAQQSRGLMNRKNIPDGTGMLFVFDKDERLRFWMKDTPHPLSIAYIDSRGRIRDIYDMTPFSLAPVESSVSVRYALEVPQGWFDRVNIKVGDTLALDFDTRAQ</sequence>
<evidence type="ECO:0008006" key="6">
    <source>
        <dbReference type="Google" id="ProtNLM"/>
    </source>
</evidence>
<dbReference type="STRING" id="1125725.HMPREF1325_2328"/>
<dbReference type="eggNOG" id="COG1430">
    <property type="taxonomic scope" value="Bacteria"/>
</dbReference>
<organism evidence="2 4">
    <name type="scientific">Treponema socranskii subsp. socranskii VPI DR56BR1116 = ATCC 35536</name>
    <dbReference type="NCBI Taxonomy" id="1125725"/>
    <lineage>
        <taxon>Bacteria</taxon>
        <taxon>Pseudomonadati</taxon>
        <taxon>Spirochaetota</taxon>
        <taxon>Spirochaetia</taxon>
        <taxon>Spirochaetales</taxon>
        <taxon>Treponemataceae</taxon>
        <taxon>Treponema</taxon>
    </lineage>
</organism>